<sequence>MKISFKACLFSYCISASIAFSPKVSAPNSDVKDSSFDPAMAQYEAALKAASVSPMSTPDTKPSYSDVSFLQHLDEQQEAMEKYEAALRAALQSSSIHSPPVNESLSSAQKDQDVMREVLTRQESKLGQGQCWDTLTQEIHDIISDKEAKAGKQLSDDAKDEIIATVIAGSVLGTAVGSPLLVGAFLGYAGSQILKGSSDGDKTLEFLRNAKHQVMSRATAQAKAALAFTQEQWEEDQNLSSLTKKILKAIEENALAVQRDIHDTPTHIVDTVKNAVESEHLHQLPSRSLNAFREFMGSKEVQTMSRNTVQAIRDGLESEEMKALKVRATKMVQDAIRSEKN</sequence>
<reference evidence="2" key="1">
    <citation type="journal article" date="2021" name="Sci. Rep.">
        <title>Diploid genomic architecture of Nitzschia inconspicua, an elite biomass production diatom.</title>
        <authorList>
            <person name="Oliver A."/>
            <person name="Podell S."/>
            <person name="Pinowska A."/>
            <person name="Traller J.C."/>
            <person name="Smith S.R."/>
            <person name="McClure R."/>
            <person name="Beliaev A."/>
            <person name="Bohutskyi P."/>
            <person name="Hill E.A."/>
            <person name="Rabines A."/>
            <person name="Zheng H."/>
            <person name="Allen L.Z."/>
            <person name="Kuo A."/>
            <person name="Grigoriev I.V."/>
            <person name="Allen A.E."/>
            <person name="Hazlebeck D."/>
            <person name="Allen E.E."/>
        </authorList>
    </citation>
    <scope>NUCLEOTIDE SEQUENCE</scope>
    <source>
        <strain evidence="2">Hildebrandi</strain>
    </source>
</reference>
<reference evidence="2" key="2">
    <citation type="submission" date="2021-04" db="EMBL/GenBank/DDBJ databases">
        <authorList>
            <person name="Podell S."/>
        </authorList>
    </citation>
    <scope>NUCLEOTIDE SEQUENCE</scope>
    <source>
        <strain evidence="2">Hildebrandi</strain>
    </source>
</reference>
<organism evidence="2 3">
    <name type="scientific">Nitzschia inconspicua</name>
    <dbReference type="NCBI Taxonomy" id="303405"/>
    <lineage>
        <taxon>Eukaryota</taxon>
        <taxon>Sar</taxon>
        <taxon>Stramenopiles</taxon>
        <taxon>Ochrophyta</taxon>
        <taxon>Bacillariophyta</taxon>
        <taxon>Bacillariophyceae</taxon>
        <taxon>Bacillariophycidae</taxon>
        <taxon>Bacillariales</taxon>
        <taxon>Bacillariaceae</taxon>
        <taxon>Nitzschia</taxon>
    </lineage>
</organism>
<proteinExistence type="predicted"/>
<evidence type="ECO:0000313" key="2">
    <source>
        <dbReference type="EMBL" id="KAG7358962.1"/>
    </source>
</evidence>
<dbReference type="AlphaFoldDB" id="A0A9K3PTC6"/>
<accession>A0A9K3PTC6</accession>
<comment type="caution">
    <text evidence="2">The sequence shown here is derived from an EMBL/GenBank/DDBJ whole genome shotgun (WGS) entry which is preliminary data.</text>
</comment>
<feature type="signal peptide" evidence="1">
    <location>
        <begin position="1"/>
        <end position="19"/>
    </location>
</feature>
<evidence type="ECO:0000313" key="3">
    <source>
        <dbReference type="Proteomes" id="UP000693970"/>
    </source>
</evidence>
<evidence type="ECO:0000256" key="1">
    <source>
        <dbReference type="SAM" id="SignalP"/>
    </source>
</evidence>
<name>A0A9K3PTC6_9STRA</name>
<keyword evidence="3" id="KW-1185">Reference proteome</keyword>
<dbReference type="Proteomes" id="UP000693970">
    <property type="component" value="Unassembled WGS sequence"/>
</dbReference>
<keyword evidence="1" id="KW-0732">Signal</keyword>
<protein>
    <submittedName>
        <fullName evidence="2">Uncharacterized protein</fullName>
    </submittedName>
</protein>
<dbReference type="EMBL" id="JAGRRH010000014">
    <property type="protein sequence ID" value="KAG7358962.1"/>
    <property type="molecule type" value="Genomic_DNA"/>
</dbReference>
<gene>
    <name evidence="2" type="ORF">IV203_015551</name>
</gene>
<feature type="chain" id="PRO_5039955119" evidence="1">
    <location>
        <begin position="20"/>
        <end position="341"/>
    </location>
</feature>